<gene>
    <name evidence="1" type="ORF">H9754_13885</name>
</gene>
<dbReference type="Proteomes" id="UP000823904">
    <property type="component" value="Unassembled WGS sequence"/>
</dbReference>
<comment type="caution">
    <text evidence="1">The sequence shown here is derived from an EMBL/GenBank/DDBJ whole genome shotgun (WGS) entry which is preliminary data.</text>
</comment>
<evidence type="ECO:0000313" key="2">
    <source>
        <dbReference type="Proteomes" id="UP000823904"/>
    </source>
</evidence>
<dbReference type="Gene3D" id="1.10.150.240">
    <property type="entry name" value="Putative phosphatase, domain 2"/>
    <property type="match status" value="1"/>
</dbReference>
<dbReference type="GO" id="GO:0008967">
    <property type="term" value="F:phosphoglycolate phosphatase activity"/>
    <property type="evidence" value="ECO:0007669"/>
    <property type="project" value="TreeGrafter"/>
</dbReference>
<name>A0A9D2PIX3_9FIRM</name>
<dbReference type="SFLD" id="SFLDS00003">
    <property type="entry name" value="Haloacid_Dehalogenase"/>
    <property type="match status" value="1"/>
</dbReference>
<protein>
    <submittedName>
        <fullName evidence="1">HAD family hydrolase</fullName>
    </submittedName>
</protein>
<reference evidence="1" key="2">
    <citation type="submission" date="2021-04" db="EMBL/GenBank/DDBJ databases">
        <authorList>
            <person name="Gilroy R."/>
        </authorList>
    </citation>
    <scope>NUCLEOTIDE SEQUENCE</scope>
    <source>
        <strain evidence="1">ChiSjej3B21-8574</strain>
    </source>
</reference>
<sequence>MIKCVIFDMDGTLADTMPLCNAAFCQAVKEVTGRVLTEKEITDAFGVSEAGVIKKLAPENPEKGLSLYLKYYKKWHSQMYPGLFEGIPKLLDWLEKQHIMAAIVTGKGKASLEISLKVLQCENRFVHIETGNPEYADKPEGIERTRKILGVKPRETVYTGDMISDILSAKKASVLSVFAGWASGTEIEKAYEYQPDFAAETVDQFMEWLKLQIKKS</sequence>
<evidence type="ECO:0000313" key="1">
    <source>
        <dbReference type="EMBL" id="HJC51640.1"/>
    </source>
</evidence>
<dbReference type="InterPro" id="IPR023214">
    <property type="entry name" value="HAD_sf"/>
</dbReference>
<dbReference type="InterPro" id="IPR023198">
    <property type="entry name" value="PGP-like_dom2"/>
</dbReference>
<dbReference type="AlphaFoldDB" id="A0A9D2PIX3"/>
<dbReference type="Pfam" id="PF13419">
    <property type="entry name" value="HAD_2"/>
    <property type="match status" value="1"/>
</dbReference>
<dbReference type="SUPFAM" id="SSF56784">
    <property type="entry name" value="HAD-like"/>
    <property type="match status" value="1"/>
</dbReference>
<dbReference type="PANTHER" id="PTHR43434">
    <property type="entry name" value="PHOSPHOGLYCOLATE PHOSPHATASE"/>
    <property type="match status" value="1"/>
</dbReference>
<proteinExistence type="predicted"/>
<reference evidence="1" key="1">
    <citation type="journal article" date="2021" name="PeerJ">
        <title>Extensive microbial diversity within the chicken gut microbiome revealed by metagenomics and culture.</title>
        <authorList>
            <person name="Gilroy R."/>
            <person name="Ravi A."/>
            <person name="Getino M."/>
            <person name="Pursley I."/>
            <person name="Horton D.L."/>
            <person name="Alikhan N.F."/>
            <person name="Baker D."/>
            <person name="Gharbi K."/>
            <person name="Hall N."/>
            <person name="Watson M."/>
            <person name="Adriaenssens E.M."/>
            <person name="Foster-Nyarko E."/>
            <person name="Jarju S."/>
            <person name="Secka A."/>
            <person name="Antonio M."/>
            <person name="Oren A."/>
            <person name="Chaudhuri R.R."/>
            <person name="La Ragione R."/>
            <person name="Hildebrand F."/>
            <person name="Pallen M.J."/>
        </authorList>
    </citation>
    <scope>NUCLEOTIDE SEQUENCE</scope>
    <source>
        <strain evidence="1">ChiSjej3B21-8574</strain>
    </source>
</reference>
<dbReference type="InterPro" id="IPR050155">
    <property type="entry name" value="HAD-like_hydrolase_sf"/>
</dbReference>
<dbReference type="GO" id="GO:0006281">
    <property type="term" value="P:DNA repair"/>
    <property type="evidence" value="ECO:0007669"/>
    <property type="project" value="TreeGrafter"/>
</dbReference>
<accession>A0A9D2PIX3</accession>
<dbReference type="SFLD" id="SFLDG01129">
    <property type="entry name" value="C1.5:_HAD__Beta-PGM__Phosphata"/>
    <property type="match status" value="1"/>
</dbReference>
<dbReference type="GO" id="GO:0005829">
    <property type="term" value="C:cytosol"/>
    <property type="evidence" value="ECO:0007669"/>
    <property type="project" value="TreeGrafter"/>
</dbReference>
<dbReference type="EMBL" id="DWWD01000048">
    <property type="protein sequence ID" value="HJC51640.1"/>
    <property type="molecule type" value="Genomic_DNA"/>
</dbReference>
<keyword evidence="1" id="KW-0378">Hydrolase</keyword>
<dbReference type="InterPro" id="IPR041492">
    <property type="entry name" value="HAD_2"/>
</dbReference>
<dbReference type="PANTHER" id="PTHR43434:SF13">
    <property type="entry name" value="PHOSPHOGLYCOLATE PHOSPHATASE"/>
    <property type="match status" value="1"/>
</dbReference>
<organism evidence="1 2">
    <name type="scientific">Candidatus Anaerostipes avistercoris</name>
    <dbReference type="NCBI Taxonomy" id="2838462"/>
    <lineage>
        <taxon>Bacteria</taxon>
        <taxon>Bacillati</taxon>
        <taxon>Bacillota</taxon>
        <taxon>Clostridia</taxon>
        <taxon>Lachnospirales</taxon>
        <taxon>Lachnospiraceae</taxon>
        <taxon>Anaerostipes</taxon>
    </lineage>
</organism>
<dbReference type="InterPro" id="IPR036412">
    <property type="entry name" value="HAD-like_sf"/>
</dbReference>
<dbReference type="Gene3D" id="3.40.50.1000">
    <property type="entry name" value="HAD superfamily/HAD-like"/>
    <property type="match status" value="1"/>
</dbReference>